<keyword evidence="2" id="KW-1185">Reference proteome</keyword>
<dbReference type="RefSeq" id="WP_076744671.1">
    <property type="nucleotide sequence ID" value="NZ_MPSB01000007.1"/>
</dbReference>
<gene>
    <name evidence="1" type="ORF">SPHI_19100</name>
</gene>
<dbReference type="STRING" id="1915074.SPHI_19100"/>
<evidence type="ECO:0000313" key="2">
    <source>
        <dbReference type="Proteomes" id="UP000188729"/>
    </source>
</evidence>
<organism evidence="1 2">
    <name type="scientific">Sphingomonas jeddahensis</name>
    <dbReference type="NCBI Taxonomy" id="1915074"/>
    <lineage>
        <taxon>Bacteria</taxon>
        <taxon>Pseudomonadati</taxon>
        <taxon>Pseudomonadota</taxon>
        <taxon>Alphaproteobacteria</taxon>
        <taxon>Sphingomonadales</taxon>
        <taxon>Sphingomonadaceae</taxon>
        <taxon>Sphingomonas</taxon>
    </lineage>
</organism>
<proteinExistence type="predicted"/>
<accession>A0A1V2ETU9</accession>
<protein>
    <submittedName>
        <fullName evidence="1">Uncharacterized protein</fullName>
    </submittedName>
</protein>
<dbReference type="AlphaFoldDB" id="A0A1V2ETU9"/>
<sequence length="106" mass="11813">MLADLLPLMTDTVRQLHAGQRDLFGKVQAVTFTDHRARVTYSPGKTLGQASREAMPDAAATVWLIDHPHPIVIGDTFELPDAATLKVARLERRKLRDGVLHKVYLT</sequence>
<evidence type="ECO:0000313" key="1">
    <source>
        <dbReference type="EMBL" id="ONF95983.1"/>
    </source>
</evidence>
<name>A0A1V2ETU9_9SPHN</name>
<dbReference type="Proteomes" id="UP000188729">
    <property type="component" value="Unassembled WGS sequence"/>
</dbReference>
<dbReference type="EMBL" id="MPSB01000007">
    <property type="protein sequence ID" value="ONF95983.1"/>
    <property type="molecule type" value="Genomic_DNA"/>
</dbReference>
<dbReference type="OrthoDB" id="7569602at2"/>
<comment type="caution">
    <text evidence="1">The sequence shown here is derived from an EMBL/GenBank/DDBJ whole genome shotgun (WGS) entry which is preliminary data.</text>
</comment>
<reference evidence="1 2" key="1">
    <citation type="submission" date="2016-11" db="EMBL/GenBank/DDBJ databases">
        <title>Genome sequence of Sphingomonas jeddahensis G39.</title>
        <authorList>
            <person name="Poehlein A."/>
            <person name="Wuebbeler J.H."/>
            <person name="Steinbuechel A."/>
            <person name="Daniel R."/>
        </authorList>
    </citation>
    <scope>NUCLEOTIDE SEQUENCE [LARGE SCALE GENOMIC DNA]</scope>
    <source>
        <strain evidence="1 2">G39</strain>
    </source>
</reference>